<protein>
    <submittedName>
        <fullName evidence="1">Uncharacterized protein</fullName>
    </submittedName>
</protein>
<dbReference type="EMBL" id="CM055745">
    <property type="protein sequence ID" value="KAJ7998046.1"/>
    <property type="molecule type" value="Genomic_DNA"/>
</dbReference>
<proteinExistence type="predicted"/>
<keyword evidence="2" id="KW-1185">Reference proteome</keyword>
<accession>A0ACC2G370</accession>
<comment type="caution">
    <text evidence="1">The sequence shown here is derived from an EMBL/GenBank/DDBJ whole genome shotgun (WGS) entry which is preliminary data.</text>
</comment>
<sequence>MPVRRPGCEDVCSATPALERMLGLWKEEMAVMVELIQLAKEHSDSHSASVVKSRLLVPLVPRIKLVGDLLTNARRVGFAGDQSVGIGDYLIDQMQKKLTNVSCE</sequence>
<dbReference type="Proteomes" id="UP001157502">
    <property type="component" value="Chromosome 18"/>
</dbReference>
<organism evidence="1 2">
    <name type="scientific">Dallia pectoralis</name>
    <name type="common">Alaska blackfish</name>
    <dbReference type="NCBI Taxonomy" id="75939"/>
    <lineage>
        <taxon>Eukaryota</taxon>
        <taxon>Metazoa</taxon>
        <taxon>Chordata</taxon>
        <taxon>Craniata</taxon>
        <taxon>Vertebrata</taxon>
        <taxon>Euteleostomi</taxon>
        <taxon>Actinopterygii</taxon>
        <taxon>Neopterygii</taxon>
        <taxon>Teleostei</taxon>
        <taxon>Protacanthopterygii</taxon>
        <taxon>Esociformes</taxon>
        <taxon>Umbridae</taxon>
        <taxon>Dallia</taxon>
    </lineage>
</organism>
<gene>
    <name evidence="1" type="ORF">DPEC_G00218480</name>
</gene>
<evidence type="ECO:0000313" key="1">
    <source>
        <dbReference type="EMBL" id="KAJ7998046.1"/>
    </source>
</evidence>
<name>A0ACC2G370_DALPE</name>
<evidence type="ECO:0000313" key="2">
    <source>
        <dbReference type="Proteomes" id="UP001157502"/>
    </source>
</evidence>
<reference evidence="1" key="1">
    <citation type="submission" date="2021-05" db="EMBL/GenBank/DDBJ databases">
        <authorList>
            <person name="Pan Q."/>
            <person name="Jouanno E."/>
            <person name="Zahm M."/>
            <person name="Klopp C."/>
            <person name="Cabau C."/>
            <person name="Louis A."/>
            <person name="Berthelot C."/>
            <person name="Parey E."/>
            <person name="Roest Crollius H."/>
            <person name="Montfort J."/>
            <person name="Robinson-Rechavi M."/>
            <person name="Bouchez O."/>
            <person name="Lampietro C."/>
            <person name="Lopez Roques C."/>
            <person name="Donnadieu C."/>
            <person name="Postlethwait J."/>
            <person name="Bobe J."/>
            <person name="Dillon D."/>
            <person name="Chandos A."/>
            <person name="von Hippel F."/>
            <person name="Guiguen Y."/>
        </authorList>
    </citation>
    <scope>NUCLEOTIDE SEQUENCE</scope>
    <source>
        <strain evidence="1">YG-Jan2019</strain>
    </source>
</reference>